<evidence type="ECO:0000313" key="10">
    <source>
        <dbReference type="EMBL" id="MDX6806758.1"/>
    </source>
</evidence>
<dbReference type="Pfam" id="PF01594">
    <property type="entry name" value="AI-2E_transport"/>
    <property type="match status" value="1"/>
</dbReference>
<evidence type="ECO:0000313" key="11">
    <source>
        <dbReference type="Proteomes" id="UP001274321"/>
    </source>
</evidence>
<evidence type="ECO:0000256" key="8">
    <source>
        <dbReference type="SAM" id="MobiDB-lite"/>
    </source>
</evidence>
<dbReference type="RefSeq" id="WP_319844884.1">
    <property type="nucleotide sequence ID" value="NZ_JAXAFJ010000007.1"/>
</dbReference>
<feature type="compositionally biased region" description="Low complexity" evidence="8">
    <location>
        <begin position="665"/>
        <end position="677"/>
    </location>
</feature>
<evidence type="ECO:0000256" key="2">
    <source>
        <dbReference type="ARBA" id="ARBA00009773"/>
    </source>
</evidence>
<evidence type="ECO:0000256" key="5">
    <source>
        <dbReference type="ARBA" id="ARBA00022692"/>
    </source>
</evidence>
<evidence type="ECO:0000256" key="1">
    <source>
        <dbReference type="ARBA" id="ARBA00004651"/>
    </source>
</evidence>
<feature type="region of interest" description="Disordered" evidence="8">
    <location>
        <begin position="135"/>
        <end position="161"/>
    </location>
</feature>
<sequence length="677" mass="72367">MPLTPISRKPPGVAPPATPGLSGLTTLAVGVVVVGALYLAQDVLIPLVLAILLSLALAPIVSFIRRFLPWRIPSVLAAVTLALGLFVGLGFVIGEQITELAGNVPQYRTEVEKKLSGLQEGLVGRASDLLREASEEFRRATAEPEPQAPNGGETTPQSGSEQAMLVRVQEPAPSPLTIAQNVLGPLIKPITTAGIVLVVIVFILLQREDLRDRLIRLFGASDLHRTTVAMNDATRRLGTFFLTQIGLNAAFGVIVGVGLWIIGVPNPALWGVFGTLMRFVPYIGGFIAAAPPLLLGAAVDPGWSMVIWAAGLFVVSEALMAQVVEPMMYGHSTGMSPLAIVVSTLFWGFLWGPIGLLLATPFTVCLVVLGRHVERLEFLDVLFGDRPALTPVENFYQRMLAGDPDEAQDQAEQMLKIRSLSSYYDEVALKGLQLAALDFQRGVLTPTQVETIRSQTRALVEEFSERPDQEPEQSAAEKNSPDGPTLAEKALPDDEAPLRQAPEVDARPTGWRGETPVLCIAGRGQLDEAASAMLAQLLSKHGLNSRVVPYDGVARSSIAQLDVEGVAMVCVSYLDISGNPAHLRYLLRRLRKRIPGAPMLVGLWPADDAILTDATLRREVGADYYVTSLREGVDACLGALRAAATAEAAGQDSRSATSSSLENTRSGSLARSAASLA</sequence>
<feature type="region of interest" description="Disordered" evidence="8">
    <location>
        <begin position="462"/>
        <end position="510"/>
    </location>
</feature>
<comment type="subcellular location">
    <subcellularLocation>
        <location evidence="1">Cell membrane</location>
        <topology evidence="1">Multi-pass membrane protein</topology>
    </subcellularLocation>
</comment>
<comment type="similarity">
    <text evidence="2">Belongs to the autoinducer-2 exporter (AI-2E) (TC 2.A.86) family.</text>
</comment>
<organism evidence="10 11">
    <name type="scientific">Terrihabitans rhizophilus</name>
    <dbReference type="NCBI Taxonomy" id="3092662"/>
    <lineage>
        <taxon>Bacteria</taxon>
        <taxon>Pseudomonadati</taxon>
        <taxon>Pseudomonadota</taxon>
        <taxon>Alphaproteobacteria</taxon>
        <taxon>Hyphomicrobiales</taxon>
        <taxon>Terrihabitans</taxon>
    </lineage>
</organism>
<keyword evidence="6 9" id="KW-1133">Transmembrane helix</keyword>
<feature type="transmembrane region" description="Helical" evidence="9">
    <location>
        <begin position="268"/>
        <end position="290"/>
    </location>
</feature>
<dbReference type="InterPro" id="IPR002549">
    <property type="entry name" value="AI-2E-like"/>
</dbReference>
<keyword evidence="5 9" id="KW-0812">Transmembrane</keyword>
<dbReference type="Proteomes" id="UP001274321">
    <property type="component" value="Unassembled WGS sequence"/>
</dbReference>
<feature type="compositionally biased region" description="Polar residues" evidence="8">
    <location>
        <begin position="152"/>
        <end position="161"/>
    </location>
</feature>
<feature type="transmembrane region" description="Helical" evidence="9">
    <location>
        <begin position="240"/>
        <end position="262"/>
    </location>
</feature>
<feature type="transmembrane region" description="Helical" evidence="9">
    <location>
        <begin position="302"/>
        <end position="324"/>
    </location>
</feature>
<protein>
    <submittedName>
        <fullName evidence="10">AI-2E family transporter</fullName>
    </submittedName>
</protein>
<dbReference type="PANTHER" id="PTHR21716:SF53">
    <property type="entry name" value="PERMEASE PERM-RELATED"/>
    <property type="match status" value="1"/>
</dbReference>
<feature type="transmembrane region" description="Helical" evidence="9">
    <location>
        <begin position="45"/>
        <end position="63"/>
    </location>
</feature>
<feature type="region of interest" description="Disordered" evidence="8">
    <location>
        <begin position="649"/>
        <end position="677"/>
    </location>
</feature>
<keyword evidence="3" id="KW-0813">Transport</keyword>
<evidence type="ECO:0000256" key="3">
    <source>
        <dbReference type="ARBA" id="ARBA00022448"/>
    </source>
</evidence>
<feature type="transmembrane region" description="Helical" evidence="9">
    <location>
        <begin position="186"/>
        <end position="205"/>
    </location>
</feature>
<reference evidence="10 11" key="1">
    <citation type="submission" date="2023-11" db="EMBL/GenBank/DDBJ databases">
        <authorList>
            <person name="Bao R."/>
        </authorList>
    </citation>
    <scope>NUCLEOTIDE SEQUENCE [LARGE SCALE GENOMIC DNA]</scope>
    <source>
        <strain evidence="10 11">PJ23</strain>
    </source>
</reference>
<keyword evidence="4" id="KW-1003">Cell membrane</keyword>
<feature type="transmembrane region" description="Helical" evidence="9">
    <location>
        <begin position="344"/>
        <end position="369"/>
    </location>
</feature>
<evidence type="ECO:0000256" key="7">
    <source>
        <dbReference type="ARBA" id="ARBA00023136"/>
    </source>
</evidence>
<accession>A0ABU4RRF3</accession>
<keyword evidence="7 9" id="KW-0472">Membrane</keyword>
<proteinExistence type="inferred from homology"/>
<feature type="transmembrane region" description="Helical" evidence="9">
    <location>
        <begin position="21"/>
        <end position="39"/>
    </location>
</feature>
<feature type="compositionally biased region" description="Polar residues" evidence="8">
    <location>
        <begin position="652"/>
        <end position="664"/>
    </location>
</feature>
<evidence type="ECO:0000256" key="9">
    <source>
        <dbReference type="SAM" id="Phobius"/>
    </source>
</evidence>
<evidence type="ECO:0000256" key="4">
    <source>
        <dbReference type="ARBA" id="ARBA00022475"/>
    </source>
</evidence>
<gene>
    <name evidence="10" type="ORF">SCD90_11850</name>
</gene>
<dbReference type="PANTHER" id="PTHR21716">
    <property type="entry name" value="TRANSMEMBRANE PROTEIN"/>
    <property type="match status" value="1"/>
</dbReference>
<dbReference type="EMBL" id="JAXAFJ010000007">
    <property type="protein sequence ID" value="MDX6806758.1"/>
    <property type="molecule type" value="Genomic_DNA"/>
</dbReference>
<evidence type="ECO:0000256" key="6">
    <source>
        <dbReference type="ARBA" id="ARBA00022989"/>
    </source>
</evidence>
<name>A0ABU4RRF3_9HYPH</name>
<feature type="transmembrane region" description="Helical" evidence="9">
    <location>
        <begin position="75"/>
        <end position="94"/>
    </location>
</feature>
<comment type="caution">
    <text evidence="10">The sequence shown here is derived from an EMBL/GenBank/DDBJ whole genome shotgun (WGS) entry which is preliminary data.</text>
</comment>
<keyword evidence="11" id="KW-1185">Reference proteome</keyword>